<proteinExistence type="predicted"/>
<dbReference type="InterPro" id="IPR050951">
    <property type="entry name" value="Retrovirus_Pol_polyprotein"/>
</dbReference>
<dbReference type="Proteomes" id="UP000499080">
    <property type="component" value="Unassembled WGS sequence"/>
</dbReference>
<dbReference type="SUPFAM" id="SSF56672">
    <property type="entry name" value="DNA/RNA polymerases"/>
    <property type="match status" value="1"/>
</dbReference>
<feature type="domain" description="Reverse transcriptase/retrotransposon-derived protein RNase H-like" evidence="3">
    <location>
        <begin position="352"/>
        <end position="413"/>
    </location>
</feature>
<comment type="caution">
    <text evidence="4">The sequence shown here is derived from an EMBL/GenBank/DDBJ whole genome shotgun (WGS) entry which is preliminary data.</text>
</comment>
<dbReference type="Pfam" id="PF17919">
    <property type="entry name" value="RT_RNaseH_2"/>
    <property type="match status" value="1"/>
</dbReference>
<reference evidence="4 5" key="1">
    <citation type="journal article" date="2019" name="Sci. Rep.">
        <title>Orb-weaving spider Araneus ventricosus genome elucidates the spidroin gene catalogue.</title>
        <authorList>
            <person name="Kono N."/>
            <person name="Nakamura H."/>
            <person name="Ohtoshi R."/>
            <person name="Moran D.A.P."/>
            <person name="Shinohara A."/>
            <person name="Yoshida Y."/>
            <person name="Fujiwara M."/>
            <person name="Mori M."/>
            <person name="Tomita M."/>
            <person name="Arakawa K."/>
        </authorList>
    </citation>
    <scope>NUCLEOTIDE SEQUENCE [LARGE SCALE GENOMIC DNA]</scope>
</reference>
<evidence type="ECO:0000259" key="3">
    <source>
        <dbReference type="Pfam" id="PF17919"/>
    </source>
</evidence>
<dbReference type="GO" id="GO:0071897">
    <property type="term" value="P:DNA biosynthetic process"/>
    <property type="evidence" value="ECO:0007669"/>
    <property type="project" value="UniProtKB-ARBA"/>
</dbReference>
<dbReference type="CDD" id="cd01647">
    <property type="entry name" value="RT_LTR"/>
    <property type="match status" value="1"/>
</dbReference>
<accession>A0A4Y2K3C6</accession>
<dbReference type="InterPro" id="IPR000477">
    <property type="entry name" value="RT_dom"/>
</dbReference>
<dbReference type="InterPro" id="IPR043502">
    <property type="entry name" value="DNA/RNA_pol_sf"/>
</dbReference>
<dbReference type="Gene3D" id="3.30.70.270">
    <property type="match status" value="2"/>
</dbReference>
<feature type="domain" description="Reverse transcriptase" evidence="2">
    <location>
        <begin position="171"/>
        <end position="284"/>
    </location>
</feature>
<dbReference type="PANTHER" id="PTHR37984">
    <property type="entry name" value="PROTEIN CBG26694"/>
    <property type="match status" value="1"/>
</dbReference>
<keyword evidence="5" id="KW-1185">Reference proteome</keyword>
<evidence type="ECO:0000313" key="4">
    <source>
        <dbReference type="EMBL" id="GBM96338.1"/>
    </source>
</evidence>
<dbReference type="AlphaFoldDB" id="A0A4Y2K3C6"/>
<dbReference type="InterPro" id="IPR043128">
    <property type="entry name" value="Rev_trsase/Diguanyl_cyclase"/>
</dbReference>
<evidence type="ECO:0000259" key="2">
    <source>
        <dbReference type="Pfam" id="PF00078"/>
    </source>
</evidence>
<dbReference type="Gene3D" id="3.10.10.10">
    <property type="entry name" value="HIV Type 1 Reverse Transcriptase, subunit A, domain 1"/>
    <property type="match status" value="1"/>
</dbReference>
<sequence length="416" mass="47072">MCRAAETFKLQAQVCFTEQRSTVAIRRFKPSLEVRPRDTGQANKFRQPAKRQESSRRKCQYCGSHHVSGLTASADKLGLIRKSDNVNSVNCCESISKLLCKYNQVFEGLGNLPSKYLLTLRENSLPVVSATRKVAFSLLDPLKAELDRIVKAGVIEKVTESTDWVSPLVRVQKKNVTLRVCLDPQNLNRAIKRPQYNLPTFEDITSKLAGAKYFSVLDAVSAFWQTSLDEESSRLCKFSFPFGRFIFLRIPYGMKCAPERFQRVVAEMLEDIQNADKFFDDSIVWGHALSSDSIAVDKSKLEPILSMSKPEDWQRLHRYLGIINYLSKFLPNLSLLIAPLRELIKNNTVWLWNPSHHKILDRVKEQITKSPVLAFFDPRVESEIDVDASPFGLGAVLQQRGKPIAFASSILTSNAA</sequence>
<protein>
    <submittedName>
        <fullName evidence="4">Transposon Ty3-G Gag-Pol polyprotein</fullName>
    </submittedName>
</protein>
<dbReference type="OrthoDB" id="2286242at2759"/>
<dbReference type="InterPro" id="IPR041577">
    <property type="entry name" value="RT_RNaseH_2"/>
</dbReference>
<dbReference type="EMBL" id="BGPR01004134">
    <property type="protein sequence ID" value="GBM96338.1"/>
    <property type="molecule type" value="Genomic_DNA"/>
</dbReference>
<dbReference type="FunFam" id="3.30.70.270:FF:000063">
    <property type="entry name" value="Zinc knuckle domaincontaining protein"/>
    <property type="match status" value="1"/>
</dbReference>
<dbReference type="Pfam" id="PF00078">
    <property type="entry name" value="RVT_1"/>
    <property type="match status" value="1"/>
</dbReference>
<keyword evidence="1" id="KW-0511">Multifunctional enzyme</keyword>
<evidence type="ECO:0000313" key="5">
    <source>
        <dbReference type="Proteomes" id="UP000499080"/>
    </source>
</evidence>
<organism evidence="4 5">
    <name type="scientific">Araneus ventricosus</name>
    <name type="common">Orbweaver spider</name>
    <name type="synonym">Epeira ventricosa</name>
    <dbReference type="NCBI Taxonomy" id="182803"/>
    <lineage>
        <taxon>Eukaryota</taxon>
        <taxon>Metazoa</taxon>
        <taxon>Ecdysozoa</taxon>
        <taxon>Arthropoda</taxon>
        <taxon>Chelicerata</taxon>
        <taxon>Arachnida</taxon>
        <taxon>Araneae</taxon>
        <taxon>Araneomorphae</taxon>
        <taxon>Entelegynae</taxon>
        <taxon>Araneoidea</taxon>
        <taxon>Araneidae</taxon>
        <taxon>Araneus</taxon>
    </lineage>
</organism>
<dbReference type="PANTHER" id="PTHR37984:SF5">
    <property type="entry name" value="PROTEIN NYNRIN-LIKE"/>
    <property type="match status" value="1"/>
</dbReference>
<evidence type="ECO:0000256" key="1">
    <source>
        <dbReference type="ARBA" id="ARBA00023268"/>
    </source>
</evidence>
<dbReference type="GO" id="GO:0003824">
    <property type="term" value="F:catalytic activity"/>
    <property type="evidence" value="ECO:0007669"/>
    <property type="project" value="UniProtKB-KW"/>
</dbReference>
<gene>
    <name evidence="4" type="primary">TY3B-G_133</name>
    <name evidence="4" type="ORF">AVEN_182473_1</name>
</gene>
<name>A0A4Y2K3C6_ARAVE</name>